<organism evidence="1 2">
    <name type="scientific">Bifidobacterium magnum</name>
    <dbReference type="NCBI Taxonomy" id="1692"/>
    <lineage>
        <taxon>Bacteria</taxon>
        <taxon>Bacillati</taxon>
        <taxon>Actinomycetota</taxon>
        <taxon>Actinomycetes</taxon>
        <taxon>Bifidobacteriales</taxon>
        <taxon>Bifidobacteriaceae</taxon>
        <taxon>Bifidobacterium</taxon>
    </lineage>
</organism>
<dbReference type="InterPro" id="IPR013078">
    <property type="entry name" value="His_Pase_superF_clade-1"/>
</dbReference>
<gene>
    <name evidence="1" type="ORF">BMAGN_0823</name>
</gene>
<evidence type="ECO:0000313" key="2">
    <source>
        <dbReference type="Proteomes" id="UP000029052"/>
    </source>
</evidence>
<accession>A0A087B9B6</accession>
<comment type="caution">
    <text evidence="1">The sequence shown here is derived from an EMBL/GenBank/DDBJ whole genome shotgun (WGS) entry which is preliminary data.</text>
</comment>
<dbReference type="AlphaFoldDB" id="A0A087B9B6"/>
<dbReference type="InterPro" id="IPR029033">
    <property type="entry name" value="His_PPase_superfam"/>
</dbReference>
<dbReference type="Pfam" id="PF00300">
    <property type="entry name" value="His_Phos_1"/>
    <property type="match status" value="1"/>
</dbReference>
<sequence length="185" mass="20567">MNLKKLAKSVHEYPYVLLVMRHAKTEPFHAQGDFNRELTDKGLKQAKLVAKGLERMDLVPDQIDASSAVRTRQTCERMLKVFGDKPKVAWHKSLYEDGVQSVFDMLAECKPKRHTLMVLGHEPTVSMACQWLASPQSDPATLDLLNLGLSPANVAIFGSGLPFNSWQLHQAALLDVIGAKDCKDA</sequence>
<name>A0A087B9B6_9BIFI</name>
<reference evidence="1 2" key="1">
    <citation type="submission" date="2014-03" db="EMBL/GenBank/DDBJ databases">
        <title>Genomics of Bifidobacteria.</title>
        <authorList>
            <person name="Ventura M."/>
            <person name="Milani C."/>
            <person name="Lugli G.A."/>
        </authorList>
    </citation>
    <scope>NUCLEOTIDE SEQUENCE [LARGE SCALE GENOMIC DNA]</scope>
    <source>
        <strain evidence="1 2">LMG 11591</strain>
    </source>
</reference>
<dbReference type="eggNOG" id="COG2062">
    <property type="taxonomic scope" value="Bacteria"/>
</dbReference>
<dbReference type="CDD" id="cd07067">
    <property type="entry name" value="HP_PGM_like"/>
    <property type="match status" value="1"/>
</dbReference>
<protein>
    <submittedName>
        <fullName evidence="1">Phosphohistidine phosphatase SixA</fullName>
    </submittedName>
</protein>
<dbReference type="Gene3D" id="3.40.50.1240">
    <property type="entry name" value="Phosphoglycerate mutase-like"/>
    <property type="match status" value="1"/>
</dbReference>
<dbReference type="Proteomes" id="UP000029052">
    <property type="component" value="Unassembled WGS sequence"/>
</dbReference>
<evidence type="ECO:0000313" key="1">
    <source>
        <dbReference type="EMBL" id="KFI67616.1"/>
    </source>
</evidence>
<dbReference type="SMART" id="SM00855">
    <property type="entry name" value="PGAM"/>
    <property type="match status" value="1"/>
</dbReference>
<proteinExistence type="predicted"/>
<dbReference type="SUPFAM" id="SSF53254">
    <property type="entry name" value="Phosphoglycerate mutase-like"/>
    <property type="match status" value="1"/>
</dbReference>
<dbReference type="RefSeq" id="WP_022859402.1">
    <property type="nucleotide sequence ID" value="NZ_JGZB01000010.1"/>
</dbReference>
<dbReference type="EMBL" id="JGZB01000010">
    <property type="protein sequence ID" value="KFI67616.1"/>
    <property type="molecule type" value="Genomic_DNA"/>
</dbReference>
<keyword evidence="2" id="KW-1185">Reference proteome</keyword>
<dbReference type="STRING" id="1692.BMAGN_0823"/>